<dbReference type="Gene3D" id="3.40.50.2300">
    <property type="match status" value="1"/>
</dbReference>
<dbReference type="GO" id="GO:0000160">
    <property type="term" value="P:phosphorelay signal transduction system"/>
    <property type="evidence" value="ECO:0007669"/>
    <property type="project" value="InterPro"/>
</dbReference>
<dbReference type="eggNOG" id="COG0784">
    <property type="taxonomic scope" value="Bacteria"/>
</dbReference>
<feature type="domain" description="Response regulatory" evidence="2">
    <location>
        <begin position="14"/>
        <end position="126"/>
    </location>
</feature>
<dbReference type="InterPro" id="IPR011006">
    <property type="entry name" value="CheY-like_superfamily"/>
</dbReference>
<keyword evidence="1" id="KW-0597">Phosphoprotein</keyword>
<dbReference type="EMBL" id="AEYE02000011">
    <property type="protein sequence ID" value="EPE98637.1"/>
    <property type="molecule type" value="Genomic_DNA"/>
</dbReference>
<dbReference type="AlphaFoldDB" id="S3HIS0"/>
<dbReference type="STRING" id="990285.RGCCGE502_09430"/>
<proteinExistence type="predicted"/>
<sequence>MSSLGDEKDADRIKILVVEDEFFIADDLQQILTSAGFLVLGPAATNEHTLDLIEEDRPDVAVLDVNLHGTIVTPVALELQRLEIPFVLASAHTADDLRYNPVLSDAINLGKPTEPSFLLEAVRKMLK</sequence>
<evidence type="ECO:0000256" key="1">
    <source>
        <dbReference type="PROSITE-ProRule" id="PRU00169"/>
    </source>
</evidence>
<dbReference type="PROSITE" id="PS50110">
    <property type="entry name" value="RESPONSE_REGULATORY"/>
    <property type="match status" value="1"/>
</dbReference>
<evidence type="ECO:0000313" key="4">
    <source>
        <dbReference type="Proteomes" id="UP000014411"/>
    </source>
</evidence>
<dbReference type="InterPro" id="IPR001789">
    <property type="entry name" value="Sig_transdc_resp-reg_receiver"/>
</dbReference>
<name>S3HIS0_9HYPH</name>
<dbReference type="SMART" id="SM00448">
    <property type="entry name" value="REC"/>
    <property type="match status" value="1"/>
</dbReference>
<organism evidence="3 4">
    <name type="scientific">Rhizobium grahamii CCGE 502</name>
    <dbReference type="NCBI Taxonomy" id="990285"/>
    <lineage>
        <taxon>Bacteria</taxon>
        <taxon>Pseudomonadati</taxon>
        <taxon>Pseudomonadota</taxon>
        <taxon>Alphaproteobacteria</taxon>
        <taxon>Hyphomicrobiales</taxon>
        <taxon>Rhizobiaceae</taxon>
        <taxon>Rhizobium/Agrobacterium group</taxon>
        <taxon>Rhizobium</taxon>
    </lineage>
</organism>
<dbReference type="Pfam" id="PF00072">
    <property type="entry name" value="Response_reg"/>
    <property type="match status" value="1"/>
</dbReference>
<dbReference type="RefSeq" id="WP_016553924.1">
    <property type="nucleotide sequence ID" value="NZ_AEYE02000011.1"/>
</dbReference>
<dbReference type="Proteomes" id="UP000014411">
    <property type="component" value="Unassembled WGS sequence"/>
</dbReference>
<keyword evidence="4" id="KW-1185">Reference proteome</keyword>
<feature type="modified residue" description="4-aspartylphosphate" evidence="1">
    <location>
        <position position="64"/>
    </location>
</feature>
<comment type="caution">
    <text evidence="3">The sequence shown here is derived from an EMBL/GenBank/DDBJ whole genome shotgun (WGS) entry which is preliminary data.</text>
</comment>
<reference evidence="3 4" key="1">
    <citation type="journal article" date="2012" name="J. Bacteriol.">
        <title>Genome sequence of Rhizobium grahamii CCGE502, a broad-host-range symbiont with low nodulation competitiveness in Phaseolus vulgaris.</title>
        <authorList>
            <person name="Althabegoiti M.J."/>
            <person name="Lozano L."/>
            <person name="Torres-Tejerizo G."/>
            <person name="Ormeno-Orrillo E."/>
            <person name="Rogel M.A."/>
            <person name="Gonzalez V."/>
            <person name="Martinez-Romero E."/>
        </authorList>
    </citation>
    <scope>NUCLEOTIDE SEQUENCE [LARGE SCALE GENOMIC DNA]</scope>
    <source>
        <strain evidence="3 4">CCGE 502</strain>
    </source>
</reference>
<evidence type="ECO:0000259" key="2">
    <source>
        <dbReference type="PROSITE" id="PS50110"/>
    </source>
</evidence>
<dbReference type="SUPFAM" id="SSF52172">
    <property type="entry name" value="CheY-like"/>
    <property type="match status" value="1"/>
</dbReference>
<protein>
    <recommendedName>
        <fullName evidence="2">Response regulatory domain-containing protein</fullName>
    </recommendedName>
</protein>
<gene>
    <name evidence="3" type="ORF">RGCCGE502_09430</name>
</gene>
<accession>S3HIS0</accession>
<dbReference type="HOGENOM" id="CLU_000445_69_11_5"/>
<evidence type="ECO:0000313" key="3">
    <source>
        <dbReference type="EMBL" id="EPE98637.1"/>
    </source>
</evidence>